<proteinExistence type="predicted"/>
<evidence type="ECO:0000259" key="1">
    <source>
        <dbReference type="Pfam" id="PF07693"/>
    </source>
</evidence>
<dbReference type="EMBL" id="RCZD01000016">
    <property type="protein sequence ID" value="TPG56764.1"/>
    <property type="molecule type" value="Genomic_DNA"/>
</dbReference>
<comment type="caution">
    <text evidence="2">The sequence shown here is derived from an EMBL/GenBank/DDBJ whole genome shotgun (WGS) entry which is preliminary data.</text>
</comment>
<dbReference type="OrthoDB" id="88903at2"/>
<feature type="domain" description="KAP NTPase" evidence="1">
    <location>
        <begin position="30"/>
        <end position="335"/>
    </location>
</feature>
<keyword evidence="3" id="KW-1185">Reference proteome</keyword>
<dbReference type="RefSeq" id="WP_140475085.1">
    <property type="nucleotide sequence ID" value="NZ_RCZD01000016.1"/>
</dbReference>
<dbReference type="InterPro" id="IPR027417">
    <property type="entry name" value="P-loop_NTPase"/>
</dbReference>
<reference evidence="2 3" key="1">
    <citation type="journal article" date="2019" name="Environ. Microbiol.">
        <title>Species interactions and distinct microbial communities in high Arctic permafrost affected cryosols are associated with the CH4 and CO2 gas fluxes.</title>
        <authorList>
            <person name="Altshuler I."/>
            <person name="Hamel J."/>
            <person name="Turney S."/>
            <person name="Magnuson E."/>
            <person name="Levesque R."/>
            <person name="Greer C."/>
            <person name="Whyte L.G."/>
        </authorList>
    </citation>
    <scope>NUCLEOTIDE SEQUENCE [LARGE SCALE GENOMIC DNA]</scope>
    <source>
        <strain evidence="2 3">E4</strain>
    </source>
</reference>
<name>A0A502G4R1_9GAMM</name>
<organism evidence="2 3">
    <name type="scientific">Ewingella americana</name>
    <dbReference type="NCBI Taxonomy" id="41202"/>
    <lineage>
        <taxon>Bacteria</taxon>
        <taxon>Pseudomonadati</taxon>
        <taxon>Pseudomonadota</taxon>
        <taxon>Gammaproteobacteria</taxon>
        <taxon>Enterobacterales</taxon>
        <taxon>Yersiniaceae</taxon>
        <taxon>Ewingella</taxon>
    </lineage>
</organism>
<dbReference type="SUPFAM" id="SSF52540">
    <property type="entry name" value="P-loop containing nucleoside triphosphate hydrolases"/>
    <property type="match status" value="1"/>
</dbReference>
<accession>A0A502G4R1</accession>
<protein>
    <submittedName>
        <fullName evidence="2">NTPase</fullName>
    </submittedName>
</protein>
<gene>
    <name evidence="2" type="ORF">EAH77_22055</name>
</gene>
<evidence type="ECO:0000313" key="2">
    <source>
        <dbReference type="EMBL" id="TPG56764.1"/>
    </source>
</evidence>
<sequence>MTDEQTGDGERFSAGLDAAVQSPGEDRYGFTHVAKQLAHAIEGLGRDGSAVIGIEGAWGSGKTSLLNLLRFELEAGLPERTFVLSVSPWLDGGSMSPVESLLLPVAAIIAEEEKRALSAPALKRLKRKKTLTDTACKVLRYSQSTARHLGPVAEMAALVPGMPNASGALKAYSDAEFLTNRKTTAELRAEIGEKITDLDLSFIVVMDDLDRLEPAQAVEIVRLVKSVADFPRFRYVLSYDKAVLAHAIQTGLGVTDGAAYLQKIVQISISLPRPEAFSLRREFISGVTDLYQDVNGHGPEQDLLGDLTRVTDVYGGALSTPREVKLVLNILRFRYGGVRDYVYLPDLCLLQLIRISNAGLYDWIEQYLTERAVVESRDGSVGDEEKTELKTKLIEHLSHFPPSTARKPFYLNGWVPGILGSNVENMTLFSPIGDQERAEMTAGKRLGSGAYWRYYFSFSSPQNVLPPAFFDDLFRQAEDPTRQGAMSELLLGRINSNNVSSRTWFEHILSQLSPAMVAAQSAAACEGLVRFFFNYGDTVIQRFQQLNVWFAAYDLNIDGVVDRLIQRMCEVNRAATITFLQDICVEGTAWSWIAMYVRHLMWQNGLVGDRPASMDDRVLLNEELGAVLPRLAERLNQDEILTLLLETNDLLSYLYAWRDIDNVERVRTWAEEVIQTDEGLVQLLLRLRGRGISSATGRYLSLDLSGLSEFLGDEEVIEQRLARIEAGGQYPEVITEIRTSQAHARF</sequence>
<dbReference type="AlphaFoldDB" id="A0A502G4R1"/>
<dbReference type="Proteomes" id="UP000317663">
    <property type="component" value="Unassembled WGS sequence"/>
</dbReference>
<dbReference type="InterPro" id="IPR011646">
    <property type="entry name" value="KAP_P-loop"/>
</dbReference>
<dbReference type="Pfam" id="PF07693">
    <property type="entry name" value="KAP_NTPase"/>
    <property type="match status" value="1"/>
</dbReference>
<evidence type="ECO:0000313" key="3">
    <source>
        <dbReference type="Proteomes" id="UP000317663"/>
    </source>
</evidence>